<proteinExistence type="inferred from homology"/>
<dbReference type="Gene3D" id="1.10.287.310">
    <property type="match status" value="1"/>
</dbReference>
<keyword evidence="3 5" id="KW-0687">Ribonucleoprotein</keyword>
<dbReference type="InterPro" id="IPR001854">
    <property type="entry name" value="Ribosomal_uL29"/>
</dbReference>
<reference evidence="6 7" key="1">
    <citation type="submission" date="2017-07" db="EMBL/GenBank/DDBJ databases">
        <title>Mechanisms for carbon and nitrogen cycling indicate functional differentiation within the Candidate Phyla Radiation.</title>
        <authorList>
            <person name="Danczak R.E."/>
            <person name="Johnston M.D."/>
            <person name="Kenah C."/>
            <person name="Slattery M."/>
            <person name="Wrighton K.C."/>
            <person name="Wilkins M.J."/>
        </authorList>
    </citation>
    <scope>NUCLEOTIDE SEQUENCE [LARGE SCALE GENOMIC DNA]</scope>
    <source>
        <strain evidence="6">Licking1014_85</strain>
    </source>
</reference>
<evidence type="ECO:0000256" key="3">
    <source>
        <dbReference type="ARBA" id="ARBA00023274"/>
    </source>
</evidence>
<organism evidence="6 7">
    <name type="scientific">Candidatus Berkelbacteria bacterium Licking1014_85</name>
    <dbReference type="NCBI Taxonomy" id="2017148"/>
    <lineage>
        <taxon>Bacteria</taxon>
        <taxon>Candidatus Berkelbacteria</taxon>
    </lineage>
</organism>
<evidence type="ECO:0000256" key="2">
    <source>
        <dbReference type="ARBA" id="ARBA00022980"/>
    </source>
</evidence>
<dbReference type="Pfam" id="PF00831">
    <property type="entry name" value="Ribosomal_L29"/>
    <property type="match status" value="1"/>
</dbReference>
<evidence type="ECO:0000256" key="1">
    <source>
        <dbReference type="ARBA" id="ARBA00009254"/>
    </source>
</evidence>
<evidence type="ECO:0000313" key="7">
    <source>
        <dbReference type="Proteomes" id="UP000315589"/>
    </source>
</evidence>
<protein>
    <recommendedName>
        <fullName evidence="4 5">Large ribosomal subunit protein uL29</fullName>
    </recommendedName>
</protein>
<evidence type="ECO:0000256" key="4">
    <source>
        <dbReference type="ARBA" id="ARBA00035204"/>
    </source>
</evidence>
<dbReference type="NCBIfam" id="TIGR00012">
    <property type="entry name" value="L29"/>
    <property type="match status" value="1"/>
</dbReference>
<dbReference type="GO" id="GO:0003735">
    <property type="term" value="F:structural constituent of ribosome"/>
    <property type="evidence" value="ECO:0007669"/>
    <property type="project" value="InterPro"/>
</dbReference>
<dbReference type="EMBL" id="VMGI01000007">
    <property type="protein sequence ID" value="TSC93915.1"/>
    <property type="molecule type" value="Genomic_DNA"/>
</dbReference>
<sequence length="70" mass="8389">MKTAEELKKFKQHTVIELLKMIQDIKSDIFKSRFEVNFGKTKNVSRIRKLKKQIARIKTIVNEKLLKEEE</sequence>
<gene>
    <name evidence="5" type="primary">rpmC</name>
    <name evidence="6" type="ORF">CEN91_84</name>
</gene>
<dbReference type="AlphaFoldDB" id="A0A554LLZ5"/>
<dbReference type="InterPro" id="IPR036049">
    <property type="entry name" value="Ribosomal_uL29_sf"/>
</dbReference>
<name>A0A554LLZ5_9BACT</name>
<comment type="caution">
    <text evidence="6">The sequence shown here is derived from an EMBL/GenBank/DDBJ whole genome shotgun (WGS) entry which is preliminary data.</text>
</comment>
<evidence type="ECO:0000313" key="6">
    <source>
        <dbReference type="EMBL" id="TSC93915.1"/>
    </source>
</evidence>
<accession>A0A554LLZ5</accession>
<comment type="similarity">
    <text evidence="1 5">Belongs to the universal ribosomal protein uL29 family.</text>
</comment>
<dbReference type="GO" id="GO:0006412">
    <property type="term" value="P:translation"/>
    <property type="evidence" value="ECO:0007669"/>
    <property type="project" value="UniProtKB-UniRule"/>
</dbReference>
<evidence type="ECO:0000256" key="5">
    <source>
        <dbReference type="HAMAP-Rule" id="MF_00374"/>
    </source>
</evidence>
<keyword evidence="2 5" id="KW-0689">Ribosomal protein</keyword>
<dbReference type="HAMAP" id="MF_00374">
    <property type="entry name" value="Ribosomal_uL29"/>
    <property type="match status" value="1"/>
</dbReference>
<dbReference type="GO" id="GO:1990904">
    <property type="term" value="C:ribonucleoprotein complex"/>
    <property type="evidence" value="ECO:0007669"/>
    <property type="project" value="UniProtKB-KW"/>
</dbReference>
<dbReference type="Proteomes" id="UP000315589">
    <property type="component" value="Unassembled WGS sequence"/>
</dbReference>
<dbReference type="GO" id="GO:0005840">
    <property type="term" value="C:ribosome"/>
    <property type="evidence" value="ECO:0007669"/>
    <property type="project" value="UniProtKB-KW"/>
</dbReference>
<dbReference type="SUPFAM" id="SSF46561">
    <property type="entry name" value="Ribosomal protein L29 (L29p)"/>
    <property type="match status" value="1"/>
</dbReference>